<feature type="domain" description="Major facilitator superfamily (MFS) profile" evidence="3">
    <location>
        <begin position="33"/>
        <end position="415"/>
    </location>
</feature>
<dbReference type="PANTHER" id="PTHR11360">
    <property type="entry name" value="MONOCARBOXYLATE TRANSPORTER"/>
    <property type="match status" value="1"/>
</dbReference>
<reference evidence="4 6" key="2">
    <citation type="journal article" date="2013" name="Nature">
        <title>Insights into bilaterian evolution from three spiralian genomes.</title>
        <authorList>
            <person name="Simakov O."/>
            <person name="Marletaz F."/>
            <person name="Cho S.J."/>
            <person name="Edsinger-Gonzales E."/>
            <person name="Havlak P."/>
            <person name="Hellsten U."/>
            <person name="Kuo D.H."/>
            <person name="Larsson T."/>
            <person name="Lv J."/>
            <person name="Arendt D."/>
            <person name="Savage R."/>
            <person name="Osoegawa K."/>
            <person name="de Jong P."/>
            <person name="Grimwood J."/>
            <person name="Chapman J.A."/>
            <person name="Shapiro H."/>
            <person name="Aerts A."/>
            <person name="Otillar R.P."/>
            <person name="Terry A.Y."/>
            <person name="Boore J.L."/>
            <person name="Grigoriev I.V."/>
            <person name="Lindberg D.R."/>
            <person name="Seaver E.C."/>
            <person name="Weisblat D.A."/>
            <person name="Putnam N.H."/>
            <person name="Rokhsar D.S."/>
        </authorList>
    </citation>
    <scope>NUCLEOTIDE SEQUENCE</scope>
</reference>
<sequence length="421" mass="46111">MSFIHVFRVFKKKKSHVLELDSGYNVKPYFDRYGYMVLFGSFVANLIIEGCFVSFGIIYNVLVEEFNVTRASAAWVGSVFQAIPFIFGPVSSIITNKFGCRRAAIIGGFIACLGWFLGSFMNSIALLVITFGLISGFGLSLVVIPSLVIVPFYFVERMSLAASIAIGGSGLGTIIYPPMTDYLIRTYTWRGAFQILAASFLHLVVCGALFRLPDSFGMGLVQTAFDLSILKNTVFTLFCIQSVFYYFAFDTPLMNIIALTQQCGVSSQKASWVLSTYGIANSFGQMFIGWLADLELFNNLFIYNFTTVVAGAATVLVAFGTTYTHFILYAITFGVFISSNYALCTAIIVEYVGMESLSNAFGITSLAEGTAILLGPPCGGYLFDLNGNYILTFTCAGLIIMLSGTVLLFVPCFNKCFNKNK</sequence>
<dbReference type="PANTHER" id="PTHR11360:SF260">
    <property type="entry name" value="MFS DOMAIN-CONTAINING PROTEIN"/>
    <property type="match status" value="1"/>
</dbReference>
<dbReference type="CTD" id="20216841"/>
<dbReference type="PROSITE" id="PS50850">
    <property type="entry name" value="MFS"/>
    <property type="match status" value="1"/>
</dbReference>
<dbReference type="InterPro" id="IPR050327">
    <property type="entry name" value="Proton-linked_MCT"/>
</dbReference>
<dbReference type="InterPro" id="IPR020846">
    <property type="entry name" value="MFS_dom"/>
</dbReference>
<feature type="transmembrane region" description="Helical" evidence="2">
    <location>
        <begin position="101"/>
        <end position="118"/>
    </location>
</feature>
<evidence type="ECO:0000256" key="1">
    <source>
        <dbReference type="ARBA" id="ARBA00004141"/>
    </source>
</evidence>
<dbReference type="FunFam" id="1.20.1250.20:FF:000505">
    <property type="entry name" value="Predicted protein"/>
    <property type="match status" value="1"/>
</dbReference>
<dbReference type="EMBL" id="AMQM01007276">
    <property type="status" value="NOT_ANNOTATED_CDS"/>
    <property type="molecule type" value="Genomic_DNA"/>
</dbReference>
<dbReference type="RefSeq" id="XP_009028106.1">
    <property type="nucleotide sequence ID" value="XM_009029858.1"/>
</dbReference>
<dbReference type="AlphaFoldDB" id="T1G6Z4"/>
<feature type="transmembrane region" description="Helical" evidence="2">
    <location>
        <begin position="160"/>
        <end position="179"/>
    </location>
</feature>
<dbReference type="HOGENOM" id="CLU_001265_59_1_1"/>
<keyword evidence="2" id="KW-0812">Transmembrane</keyword>
<dbReference type="CDD" id="cd17352">
    <property type="entry name" value="MFS_MCT_SLC16"/>
    <property type="match status" value="1"/>
</dbReference>
<keyword evidence="6" id="KW-1185">Reference proteome</keyword>
<keyword evidence="2" id="KW-1133">Transmembrane helix</keyword>
<dbReference type="Proteomes" id="UP000015101">
    <property type="component" value="Unassembled WGS sequence"/>
</dbReference>
<comment type="subcellular location">
    <subcellularLocation>
        <location evidence="1">Membrane</location>
        <topology evidence="1">Multi-pass membrane protein</topology>
    </subcellularLocation>
</comment>
<evidence type="ECO:0000313" key="5">
    <source>
        <dbReference type="EnsemblMetazoa" id="HelroP88175"/>
    </source>
</evidence>
<proteinExistence type="predicted"/>
<dbReference type="InterPro" id="IPR011701">
    <property type="entry name" value="MFS"/>
</dbReference>
<dbReference type="OMA" id="NTIFACT"/>
<dbReference type="Gene3D" id="1.20.1250.20">
    <property type="entry name" value="MFS general substrate transporter like domains"/>
    <property type="match status" value="2"/>
</dbReference>
<dbReference type="InParanoid" id="T1G6Z4"/>
<dbReference type="EMBL" id="KB097594">
    <property type="protein sequence ID" value="ESN93716.1"/>
    <property type="molecule type" value="Genomic_DNA"/>
</dbReference>
<feature type="transmembrane region" description="Helical" evidence="2">
    <location>
        <begin position="270"/>
        <end position="288"/>
    </location>
</feature>
<feature type="transmembrane region" description="Helical" evidence="2">
    <location>
        <begin position="300"/>
        <end position="319"/>
    </location>
</feature>
<evidence type="ECO:0000259" key="3">
    <source>
        <dbReference type="PROSITE" id="PS50850"/>
    </source>
</evidence>
<dbReference type="GO" id="GO:0005886">
    <property type="term" value="C:plasma membrane"/>
    <property type="evidence" value="ECO:0000318"/>
    <property type="project" value="GO_Central"/>
</dbReference>
<dbReference type="GeneID" id="20216841"/>
<dbReference type="SUPFAM" id="SSF103473">
    <property type="entry name" value="MFS general substrate transporter"/>
    <property type="match status" value="1"/>
</dbReference>
<dbReference type="KEGG" id="hro:HELRODRAFT_88175"/>
<accession>T1G6Z4</accession>
<dbReference type="GO" id="GO:0015718">
    <property type="term" value="P:monocarboxylic acid transport"/>
    <property type="evidence" value="ECO:0000318"/>
    <property type="project" value="GO_Central"/>
</dbReference>
<evidence type="ECO:0000256" key="2">
    <source>
        <dbReference type="SAM" id="Phobius"/>
    </source>
</evidence>
<dbReference type="InterPro" id="IPR036259">
    <property type="entry name" value="MFS_trans_sf"/>
</dbReference>
<feature type="transmembrane region" description="Helical" evidence="2">
    <location>
        <begin position="230"/>
        <end position="249"/>
    </location>
</feature>
<gene>
    <name evidence="5" type="primary">20216841</name>
    <name evidence="4" type="ORF">HELRODRAFT_88175</name>
</gene>
<protein>
    <recommendedName>
        <fullName evidence="3">Major facilitator superfamily (MFS) profile domain-containing protein</fullName>
    </recommendedName>
</protein>
<name>T1G6Z4_HELRO</name>
<evidence type="ECO:0000313" key="6">
    <source>
        <dbReference type="Proteomes" id="UP000015101"/>
    </source>
</evidence>
<feature type="transmembrane region" description="Helical" evidence="2">
    <location>
        <begin position="33"/>
        <end position="62"/>
    </location>
</feature>
<evidence type="ECO:0000313" key="4">
    <source>
        <dbReference type="EMBL" id="ESN93716.1"/>
    </source>
</evidence>
<feature type="transmembrane region" description="Helical" evidence="2">
    <location>
        <begin position="326"/>
        <end position="349"/>
    </location>
</feature>
<reference evidence="5" key="3">
    <citation type="submission" date="2015-06" db="UniProtKB">
        <authorList>
            <consortium name="EnsemblMetazoa"/>
        </authorList>
    </citation>
    <scope>IDENTIFICATION</scope>
</reference>
<dbReference type="Pfam" id="PF07690">
    <property type="entry name" value="MFS_1"/>
    <property type="match status" value="1"/>
</dbReference>
<feature type="transmembrane region" description="Helical" evidence="2">
    <location>
        <begin position="389"/>
        <end position="413"/>
    </location>
</feature>
<dbReference type="EnsemblMetazoa" id="HelroT88175">
    <property type="protein sequence ID" value="HelroP88175"/>
    <property type="gene ID" value="HelroG88175"/>
</dbReference>
<dbReference type="eggNOG" id="KOG2504">
    <property type="taxonomic scope" value="Eukaryota"/>
</dbReference>
<keyword evidence="2" id="KW-0472">Membrane</keyword>
<feature type="transmembrane region" description="Helical" evidence="2">
    <location>
        <begin position="125"/>
        <end position="154"/>
    </location>
</feature>
<dbReference type="GO" id="GO:0008028">
    <property type="term" value="F:monocarboxylic acid transmembrane transporter activity"/>
    <property type="evidence" value="ECO:0000318"/>
    <property type="project" value="GO_Central"/>
</dbReference>
<dbReference type="OrthoDB" id="6509908at2759"/>
<organism evidence="5 6">
    <name type="scientific">Helobdella robusta</name>
    <name type="common">Californian leech</name>
    <dbReference type="NCBI Taxonomy" id="6412"/>
    <lineage>
        <taxon>Eukaryota</taxon>
        <taxon>Metazoa</taxon>
        <taxon>Spiralia</taxon>
        <taxon>Lophotrochozoa</taxon>
        <taxon>Annelida</taxon>
        <taxon>Clitellata</taxon>
        <taxon>Hirudinea</taxon>
        <taxon>Rhynchobdellida</taxon>
        <taxon>Glossiphoniidae</taxon>
        <taxon>Helobdella</taxon>
    </lineage>
</organism>
<reference evidence="6" key="1">
    <citation type="submission" date="2012-12" db="EMBL/GenBank/DDBJ databases">
        <authorList>
            <person name="Hellsten U."/>
            <person name="Grimwood J."/>
            <person name="Chapman J.A."/>
            <person name="Shapiro H."/>
            <person name="Aerts A."/>
            <person name="Otillar R.P."/>
            <person name="Terry A.Y."/>
            <person name="Boore J.L."/>
            <person name="Simakov O."/>
            <person name="Marletaz F."/>
            <person name="Cho S.-J."/>
            <person name="Edsinger-Gonzales E."/>
            <person name="Havlak P."/>
            <person name="Kuo D.-H."/>
            <person name="Larsson T."/>
            <person name="Lv J."/>
            <person name="Arendt D."/>
            <person name="Savage R."/>
            <person name="Osoegawa K."/>
            <person name="de Jong P."/>
            <person name="Lindberg D.R."/>
            <person name="Seaver E.C."/>
            <person name="Weisblat D.A."/>
            <person name="Putnam N.H."/>
            <person name="Grigoriev I.V."/>
            <person name="Rokhsar D.S."/>
        </authorList>
    </citation>
    <scope>NUCLEOTIDE SEQUENCE</scope>
</reference>
<feature type="transmembrane region" description="Helical" evidence="2">
    <location>
        <begin position="74"/>
        <end position="95"/>
    </location>
</feature>
<feature type="transmembrane region" description="Helical" evidence="2">
    <location>
        <begin position="191"/>
        <end position="210"/>
    </location>
</feature>